<keyword evidence="4" id="KW-1185">Reference proteome</keyword>
<dbReference type="CDD" id="cd07316">
    <property type="entry name" value="terB_like_DjlA"/>
    <property type="match status" value="1"/>
</dbReference>
<dbReference type="STRING" id="1545044.SAMN05444276_10382"/>
<dbReference type="EMBL" id="FNNA01000003">
    <property type="protein sequence ID" value="SDX16753.1"/>
    <property type="molecule type" value="Genomic_DNA"/>
</dbReference>
<dbReference type="AlphaFoldDB" id="A0A1H2ZH04"/>
<organism evidence="3 4">
    <name type="scientific">Paracoccus sanguinis</name>
    <dbReference type="NCBI Taxonomy" id="1545044"/>
    <lineage>
        <taxon>Bacteria</taxon>
        <taxon>Pseudomonadati</taxon>
        <taxon>Pseudomonadota</taxon>
        <taxon>Alphaproteobacteria</taxon>
        <taxon>Rhodobacterales</taxon>
        <taxon>Paracoccaceae</taxon>
        <taxon>Paracoccus</taxon>
    </lineage>
</organism>
<dbReference type="Gene3D" id="1.10.3680.10">
    <property type="entry name" value="TerB-like"/>
    <property type="match status" value="1"/>
</dbReference>
<name>A0A1H2ZH04_9RHOB</name>
<proteinExistence type="predicted"/>
<dbReference type="Pfam" id="PF05099">
    <property type="entry name" value="TerB"/>
    <property type="match status" value="1"/>
</dbReference>
<sequence length="262" mass="28313">MDELTHTPHPAGDPGRRADGAPHLPAPRGFWQRIGDRLAAMIGRPRAAVPPERSVAFTIAVIALGAKLAKADGRVAREEVAAFRRIFKIPRTEERHAAHVFDLARRDVAGFDLWAARIAGMFPPGDPVLVDVLDGLYVIATADHPNLHPGEERFLDTVAGIFAIPEPVVEAIRASRLPQRGCPPCEVLGIPNGTPLDEARARYRALIRENHPDRALAHGLPPEAVRLAETRTRAINAAWASYRARFAPPQRGGEPAGGGAGF</sequence>
<dbReference type="OrthoDB" id="9782583at2"/>
<dbReference type="SUPFAM" id="SSF46565">
    <property type="entry name" value="Chaperone J-domain"/>
    <property type="match status" value="1"/>
</dbReference>
<reference evidence="4" key="1">
    <citation type="submission" date="2016-10" db="EMBL/GenBank/DDBJ databases">
        <authorList>
            <person name="Varghese N."/>
            <person name="Submissions S."/>
        </authorList>
    </citation>
    <scope>NUCLEOTIDE SEQUENCE [LARGE SCALE GENOMIC DNA]</scope>
    <source>
        <strain evidence="4">DSM 29303</strain>
    </source>
</reference>
<dbReference type="InterPro" id="IPR036869">
    <property type="entry name" value="J_dom_sf"/>
</dbReference>
<accession>A0A1H2ZH04</accession>
<evidence type="ECO:0000313" key="3">
    <source>
        <dbReference type="EMBL" id="SDX16753.1"/>
    </source>
</evidence>
<feature type="region of interest" description="Disordered" evidence="1">
    <location>
        <begin position="1"/>
        <end position="26"/>
    </location>
</feature>
<dbReference type="CDD" id="cd06257">
    <property type="entry name" value="DnaJ"/>
    <property type="match status" value="1"/>
</dbReference>
<dbReference type="InterPro" id="IPR007791">
    <property type="entry name" value="DjlA_N"/>
</dbReference>
<evidence type="ECO:0000256" key="1">
    <source>
        <dbReference type="SAM" id="MobiDB-lite"/>
    </source>
</evidence>
<evidence type="ECO:0000313" key="4">
    <source>
        <dbReference type="Proteomes" id="UP000182944"/>
    </source>
</evidence>
<gene>
    <name evidence="3" type="ORF">SAMN05444276_10382</name>
</gene>
<dbReference type="InterPro" id="IPR001623">
    <property type="entry name" value="DnaJ_domain"/>
</dbReference>
<dbReference type="RefSeq" id="WP_081969057.1">
    <property type="nucleotide sequence ID" value="NZ_FNNA01000003.1"/>
</dbReference>
<dbReference type="InterPro" id="IPR029024">
    <property type="entry name" value="TerB-like"/>
</dbReference>
<dbReference type="SUPFAM" id="SSF158682">
    <property type="entry name" value="TerB-like"/>
    <property type="match status" value="1"/>
</dbReference>
<evidence type="ECO:0000259" key="2">
    <source>
        <dbReference type="Pfam" id="PF05099"/>
    </source>
</evidence>
<feature type="domain" description="Co-chaperone DjlA N-terminal" evidence="2">
    <location>
        <begin position="59"/>
        <end position="173"/>
    </location>
</feature>
<dbReference type="Proteomes" id="UP000182944">
    <property type="component" value="Unassembled WGS sequence"/>
</dbReference>
<protein>
    <submittedName>
        <fullName evidence="3">DnaJ like chaperone protein</fullName>
    </submittedName>
</protein>